<dbReference type="EMBL" id="CP025791">
    <property type="protein sequence ID" value="AUP78841.1"/>
    <property type="molecule type" value="Genomic_DNA"/>
</dbReference>
<feature type="transmembrane region" description="Helical" evidence="6">
    <location>
        <begin position="6"/>
        <end position="27"/>
    </location>
</feature>
<accession>A0A2K9PP40</accession>
<keyword evidence="3 6" id="KW-0812">Transmembrane</keyword>
<name>A0A2K9PP40_9FLAO</name>
<dbReference type="GO" id="GO:0005886">
    <property type="term" value="C:plasma membrane"/>
    <property type="evidence" value="ECO:0007669"/>
    <property type="project" value="UniProtKB-SubCell"/>
</dbReference>
<dbReference type="OrthoDB" id="1161040at2"/>
<keyword evidence="8" id="KW-1185">Reference proteome</keyword>
<evidence type="ECO:0000256" key="2">
    <source>
        <dbReference type="ARBA" id="ARBA00022475"/>
    </source>
</evidence>
<dbReference type="Proteomes" id="UP000235826">
    <property type="component" value="Chromosome"/>
</dbReference>
<evidence type="ECO:0000256" key="5">
    <source>
        <dbReference type="ARBA" id="ARBA00023136"/>
    </source>
</evidence>
<feature type="transmembrane region" description="Helical" evidence="6">
    <location>
        <begin position="145"/>
        <end position="167"/>
    </location>
</feature>
<feature type="transmembrane region" description="Helical" evidence="6">
    <location>
        <begin position="188"/>
        <end position="206"/>
    </location>
</feature>
<dbReference type="Pfam" id="PF01810">
    <property type="entry name" value="LysE"/>
    <property type="match status" value="1"/>
</dbReference>
<keyword evidence="5 6" id="KW-0472">Membrane</keyword>
<evidence type="ECO:0000256" key="4">
    <source>
        <dbReference type="ARBA" id="ARBA00022989"/>
    </source>
</evidence>
<keyword evidence="2" id="KW-1003">Cell membrane</keyword>
<gene>
    <name evidence="7" type="ORF">C1H87_09065</name>
</gene>
<organism evidence="7 8">
    <name type="scientific">Flavivirga eckloniae</name>
    <dbReference type="NCBI Taxonomy" id="1803846"/>
    <lineage>
        <taxon>Bacteria</taxon>
        <taxon>Pseudomonadati</taxon>
        <taxon>Bacteroidota</taxon>
        <taxon>Flavobacteriia</taxon>
        <taxon>Flavobacteriales</taxon>
        <taxon>Flavobacteriaceae</taxon>
        <taxon>Flavivirga</taxon>
    </lineage>
</organism>
<dbReference type="GO" id="GO:0006865">
    <property type="term" value="P:amino acid transport"/>
    <property type="evidence" value="ECO:0007669"/>
    <property type="project" value="InterPro"/>
</dbReference>
<feature type="transmembrane region" description="Helical" evidence="6">
    <location>
        <begin position="112"/>
        <end position="133"/>
    </location>
</feature>
<dbReference type="RefSeq" id="WP_102755496.1">
    <property type="nucleotide sequence ID" value="NZ_CP025791.1"/>
</dbReference>
<protein>
    <recommendedName>
        <fullName evidence="9">Lysine transporter LysE</fullName>
    </recommendedName>
</protein>
<dbReference type="KEGG" id="fek:C1H87_09065"/>
<keyword evidence="4 6" id="KW-1133">Transmembrane helix</keyword>
<evidence type="ECO:0000313" key="8">
    <source>
        <dbReference type="Proteomes" id="UP000235826"/>
    </source>
</evidence>
<dbReference type="InterPro" id="IPR001123">
    <property type="entry name" value="LeuE-type"/>
</dbReference>
<dbReference type="AlphaFoldDB" id="A0A2K9PP40"/>
<feature type="transmembrane region" description="Helical" evidence="6">
    <location>
        <begin position="72"/>
        <end position="91"/>
    </location>
</feature>
<comment type="subcellular location">
    <subcellularLocation>
        <location evidence="1">Cell membrane</location>
        <topology evidence="1">Multi-pass membrane protein</topology>
    </subcellularLocation>
</comment>
<sequence length="207" mass="23015">MVVVYLLIGILAATLGALPLGASNIAVINTTLKENAKKAFKIAISAGIAEVILSYYALHCNTVIINFFNKNLWVQITVVTLLLLAGSLLFFKKQSEEKTRKRKITQSKYATGFFLGILNPPVLIYWVIAFGILNNNNIMLSLKSSFSVLFLFFSGVYLGKLLTLYFYSRFSTFIKNKVKNITSVINKITGVLLVVIAFVQAVKLYLV</sequence>
<evidence type="ECO:0000256" key="1">
    <source>
        <dbReference type="ARBA" id="ARBA00004651"/>
    </source>
</evidence>
<feature type="transmembrane region" description="Helical" evidence="6">
    <location>
        <begin position="39"/>
        <end position="57"/>
    </location>
</feature>
<evidence type="ECO:0000256" key="6">
    <source>
        <dbReference type="SAM" id="Phobius"/>
    </source>
</evidence>
<evidence type="ECO:0008006" key="9">
    <source>
        <dbReference type="Google" id="ProtNLM"/>
    </source>
</evidence>
<reference evidence="7 8" key="1">
    <citation type="submission" date="2018-01" db="EMBL/GenBank/DDBJ databases">
        <title>Complete genome sequence of Flavivirga eckloniae ECD14 isolated from seaweed Ecklonia cava.</title>
        <authorList>
            <person name="Lee J.H."/>
            <person name="Baik K.S."/>
            <person name="Seong C.N."/>
        </authorList>
    </citation>
    <scope>NUCLEOTIDE SEQUENCE [LARGE SCALE GENOMIC DNA]</scope>
    <source>
        <strain evidence="7 8">ECD14</strain>
    </source>
</reference>
<evidence type="ECO:0000256" key="3">
    <source>
        <dbReference type="ARBA" id="ARBA00022692"/>
    </source>
</evidence>
<proteinExistence type="predicted"/>
<evidence type="ECO:0000313" key="7">
    <source>
        <dbReference type="EMBL" id="AUP78841.1"/>
    </source>
</evidence>